<name>A0A5E7QGC2_PSEFL</name>
<evidence type="ECO:0000313" key="1">
    <source>
        <dbReference type="EMBL" id="VVP60608.1"/>
    </source>
</evidence>
<dbReference type="AlphaFoldDB" id="A0A5E7QGC2"/>
<reference evidence="1 2" key="1">
    <citation type="submission" date="2019-09" db="EMBL/GenBank/DDBJ databases">
        <authorList>
            <person name="Chandra G."/>
            <person name="Truman W A."/>
        </authorList>
    </citation>
    <scope>NUCLEOTIDE SEQUENCE [LARGE SCALE GENOMIC DNA]</scope>
    <source>
        <strain evidence="1">PS880</strain>
    </source>
</reference>
<dbReference type="Proteomes" id="UP000375525">
    <property type="component" value="Unassembled WGS sequence"/>
</dbReference>
<organism evidence="1 2">
    <name type="scientific">Pseudomonas fluorescens</name>
    <dbReference type="NCBI Taxonomy" id="294"/>
    <lineage>
        <taxon>Bacteria</taxon>
        <taxon>Pseudomonadati</taxon>
        <taxon>Pseudomonadota</taxon>
        <taxon>Gammaproteobacteria</taxon>
        <taxon>Pseudomonadales</taxon>
        <taxon>Pseudomonadaceae</taxon>
        <taxon>Pseudomonas</taxon>
    </lineage>
</organism>
<evidence type="ECO:0000313" key="2">
    <source>
        <dbReference type="Proteomes" id="UP000375525"/>
    </source>
</evidence>
<sequence>MGQRRHLFGGEAYADRQVQGVLAGDGVVHQVAEHGLVGGQTFEETLSGTGDHCLLNQPLFVEAVTQAFGTVVRVVAEVPQQVVRAHELLEVGQHRVGFDQVFLRIGLTVSARQALHPCDQGARGGDWRGARSRGGGRWCHRCGKDAAGIRLTGNVRSGDTAHRGSTGSIRNMPGCCEAV</sequence>
<gene>
    <name evidence="1" type="ORF">PS880_06174</name>
</gene>
<protein>
    <submittedName>
        <fullName evidence="1">Uncharacterized protein</fullName>
    </submittedName>
</protein>
<accession>A0A5E7QGC2</accession>
<dbReference type="EMBL" id="CABVIH010000056">
    <property type="protein sequence ID" value="VVP60608.1"/>
    <property type="molecule type" value="Genomic_DNA"/>
</dbReference>
<proteinExistence type="predicted"/>